<comment type="caution">
    <text evidence="1">The sequence shown here is derived from an EMBL/GenBank/DDBJ whole genome shotgun (WGS) entry which is preliminary data.</text>
</comment>
<protein>
    <recommendedName>
        <fullName evidence="3">YuzC protein</fullName>
    </recommendedName>
</protein>
<evidence type="ECO:0008006" key="3">
    <source>
        <dbReference type="Google" id="ProtNLM"/>
    </source>
</evidence>
<proteinExistence type="predicted"/>
<evidence type="ECO:0000313" key="1">
    <source>
        <dbReference type="EMBL" id="OKO88990.1"/>
    </source>
</evidence>
<reference evidence="1 2" key="1">
    <citation type="submission" date="2016-11" db="EMBL/GenBank/DDBJ databases">
        <authorList>
            <person name="Kadnikov V."/>
            <person name="Nazina T."/>
        </authorList>
    </citation>
    <scope>NUCLEOTIDE SEQUENCE [LARGE SCALE GENOMIC DNA]</scope>
    <source>
        <strain evidence="1 2">1017</strain>
    </source>
</reference>
<dbReference type="Pfam" id="PF26344">
    <property type="entry name" value="YuzC"/>
    <property type="match status" value="1"/>
</dbReference>
<sequence>MKEGAKSPFRFRSFFDVCTYRNIDSIFGKEAQAAMFAHFPRMPAGPYPPIDPTLFSQSAATAQTLMNDAAAVLKKLAESRSFATSVMSAAQEGKTDEVKRLIRSLGIRSKTDVYFNPDGIRLTLSPPPGAFPCCQLVIGLRWNMFPPFHG</sequence>
<reference evidence="2" key="2">
    <citation type="submission" date="2017-01" db="EMBL/GenBank/DDBJ databases">
        <title>Genome sequencing and annotation of Geobacillus sp. 1017, a Hydrocarbon-Oxidizing Thermophilic Bacterium Isolated from a Heavy Oil Reservoir (China).</title>
        <authorList>
            <person name="Kadnikov V.V."/>
            <person name="Mardanov A.V."/>
            <person name="Poltaraus A.B."/>
            <person name="Sokolova D.S."/>
            <person name="Semenova E.M."/>
            <person name="Ravin N.V."/>
            <person name="Tourova T.P."/>
            <person name="Nazina T.N."/>
        </authorList>
    </citation>
    <scope>NUCLEOTIDE SEQUENCE [LARGE SCALE GENOMIC DNA]</scope>
    <source>
        <strain evidence="2">1017</strain>
    </source>
</reference>
<dbReference type="InterPro" id="IPR058870">
    <property type="entry name" value="YuzC"/>
</dbReference>
<evidence type="ECO:0000313" key="2">
    <source>
        <dbReference type="Proteomes" id="UP000186030"/>
    </source>
</evidence>
<accession>A0A1Q5SM19</accession>
<name>A0A1Q5SM19_9BACL</name>
<dbReference type="AlphaFoldDB" id="A0A1Q5SM19"/>
<organism evidence="1 2">
    <name type="scientific">Geobacillus proteiniphilus</name>
    <dbReference type="NCBI Taxonomy" id="860353"/>
    <lineage>
        <taxon>Bacteria</taxon>
        <taxon>Bacillati</taxon>
        <taxon>Bacillota</taxon>
        <taxon>Bacilli</taxon>
        <taxon>Bacillales</taxon>
        <taxon>Anoxybacillaceae</taxon>
        <taxon>Geobacillus</taxon>
    </lineage>
</organism>
<gene>
    <name evidence="1" type="ORF">BRO54_3453</name>
</gene>
<dbReference type="EMBL" id="MQMG01000062">
    <property type="protein sequence ID" value="OKO88990.1"/>
    <property type="molecule type" value="Genomic_DNA"/>
</dbReference>
<dbReference type="Proteomes" id="UP000186030">
    <property type="component" value="Unassembled WGS sequence"/>
</dbReference>